<dbReference type="NCBIfam" id="TIGR02595">
    <property type="entry name" value="PEP_CTERM"/>
    <property type="match status" value="1"/>
</dbReference>
<dbReference type="AlphaFoldDB" id="A0A517MYE3"/>
<name>A0A517MYE3_9BACT</name>
<dbReference type="Proteomes" id="UP000319852">
    <property type="component" value="Chromosome"/>
</dbReference>
<dbReference type="RefSeq" id="WP_145061054.1">
    <property type="nucleotide sequence ID" value="NZ_CP036263.1"/>
</dbReference>
<evidence type="ECO:0000313" key="4">
    <source>
        <dbReference type="Proteomes" id="UP000319852"/>
    </source>
</evidence>
<reference evidence="3 4" key="1">
    <citation type="submission" date="2019-02" db="EMBL/GenBank/DDBJ databases">
        <title>Deep-cultivation of Planctomycetes and their phenomic and genomic characterization uncovers novel biology.</title>
        <authorList>
            <person name="Wiegand S."/>
            <person name="Jogler M."/>
            <person name="Boedeker C."/>
            <person name="Pinto D."/>
            <person name="Vollmers J."/>
            <person name="Rivas-Marin E."/>
            <person name="Kohn T."/>
            <person name="Peeters S.H."/>
            <person name="Heuer A."/>
            <person name="Rast P."/>
            <person name="Oberbeckmann S."/>
            <person name="Bunk B."/>
            <person name="Jeske O."/>
            <person name="Meyerdierks A."/>
            <person name="Storesund J.E."/>
            <person name="Kallscheuer N."/>
            <person name="Luecker S."/>
            <person name="Lage O.M."/>
            <person name="Pohl T."/>
            <person name="Merkel B.J."/>
            <person name="Hornburger P."/>
            <person name="Mueller R.-W."/>
            <person name="Bruemmer F."/>
            <person name="Labrenz M."/>
            <person name="Spormann A.M."/>
            <person name="Op den Camp H."/>
            <person name="Overmann J."/>
            <person name="Amann R."/>
            <person name="Jetten M.S.M."/>
            <person name="Mascher T."/>
            <person name="Medema M.H."/>
            <person name="Devos D.P."/>
            <person name="Kaster A.-K."/>
            <person name="Ovreas L."/>
            <person name="Rohde M."/>
            <person name="Galperin M.Y."/>
            <person name="Jogler C."/>
        </authorList>
    </citation>
    <scope>NUCLEOTIDE SEQUENCE [LARGE SCALE GENOMIC DNA]</scope>
    <source>
        <strain evidence="3 4">HG15A2</strain>
    </source>
</reference>
<dbReference type="InterPro" id="IPR018247">
    <property type="entry name" value="EF_Hand_1_Ca_BS"/>
</dbReference>
<protein>
    <recommendedName>
        <fullName evidence="5">PEP-CTERM protein-sorting domain-containing protein</fullName>
    </recommendedName>
</protein>
<feature type="signal peptide" evidence="2">
    <location>
        <begin position="1"/>
        <end position="22"/>
    </location>
</feature>
<keyword evidence="2" id="KW-0732">Signal</keyword>
<organism evidence="3 4">
    <name type="scientific">Adhaeretor mobilis</name>
    <dbReference type="NCBI Taxonomy" id="1930276"/>
    <lineage>
        <taxon>Bacteria</taxon>
        <taxon>Pseudomonadati</taxon>
        <taxon>Planctomycetota</taxon>
        <taxon>Planctomycetia</taxon>
        <taxon>Pirellulales</taxon>
        <taxon>Lacipirellulaceae</taxon>
        <taxon>Adhaeretor</taxon>
    </lineage>
</organism>
<accession>A0A517MYE3</accession>
<feature type="region of interest" description="Disordered" evidence="1">
    <location>
        <begin position="86"/>
        <end position="107"/>
    </location>
</feature>
<dbReference type="EMBL" id="CP036263">
    <property type="protein sequence ID" value="QDS99904.1"/>
    <property type="molecule type" value="Genomic_DNA"/>
</dbReference>
<evidence type="ECO:0000256" key="1">
    <source>
        <dbReference type="SAM" id="MobiDB-lite"/>
    </source>
</evidence>
<evidence type="ECO:0008006" key="5">
    <source>
        <dbReference type="Google" id="ProtNLM"/>
    </source>
</evidence>
<gene>
    <name evidence="3" type="ORF">HG15A2_32350</name>
</gene>
<dbReference type="OrthoDB" id="272731at2"/>
<dbReference type="InterPro" id="IPR013424">
    <property type="entry name" value="Ice-binding_C"/>
</dbReference>
<dbReference type="PROSITE" id="PS00018">
    <property type="entry name" value="EF_HAND_1"/>
    <property type="match status" value="1"/>
</dbReference>
<proteinExistence type="predicted"/>
<evidence type="ECO:0000313" key="3">
    <source>
        <dbReference type="EMBL" id="QDS99904.1"/>
    </source>
</evidence>
<keyword evidence="4" id="KW-1185">Reference proteome</keyword>
<evidence type="ECO:0000256" key="2">
    <source>
        <dbReference type="SAM" id="SignalP"/>
    </source>
</evidence>
<dbReference type="KEGG" id="amob:HG15A2_32350"/>
<sequence length="544" mass="56863" precursor="true">MKRLLSTALLCLVTSFASQASAQVNVGVDASDPWLGFMNVFELPENGGGYVFGDAWGVPDLVAEFTGDDLRLSPNVINDPNEFWYQNTTGTAPDPSNPGGPGQRGNKNMAASMYIQDDSLLGENVIFSGNVNAHSFTSAHTTTAFIKEFDGAFNLLFSSTMELTTAGAFTISLEIDDIPGNHVQYGFETVGENVWSTDVAPFGSISIDAVAAPPTPSFGSYSQNFESVGLAGTDPTALASGSEGDIQPGSDGKHGWSTFVNVFDGSDNYKFGYGTNPAPNEDPPAGFSQVVAGQGAGGATDQYLNAFSDYGCCDLAEPTQQGHGNGTDMVQTNLFQEYEVGSDDVGRAIEFSFDIKLPGGDQAANALGASGSATAEMFIKTLDPNDFSETGRTDVDILTGIAGLNDATWTNHTLNFAITSDMVGDVFQFGIESTASNFDPTGVFLDNLNMGDASSANADFNGDLIVNGEDFLTWQENEGSTGALADGDADGNGTINGLDLAVWQAQYGPVPQATASIAGVPEPASAALVLLGMVCLGGTRRRVR</sequence>
<feature type="chain" id="PRO_5022182098" description="PEP-CTERM protein-sorting domain-containing protein" evidence="2">
    <location>
        <begin position="23"/>
        <end position="544"/>
    </location>
</feature>